<keyword evidence="1" id="KW-0648">Protein biosynthesis</keyword>
<keyword evidence="1" id="KW-0396">Initiation factor</keyword>
<sequence length="36" mass="4307">MFRVCFDDEDMIPGYFSGRIRRSAILDLYYQGQTIE</sequence>
<dbReference type="EMBL" id="MK253452">
    <property type="protein sequence ID" value="QFV17837.1"/>
    <property type="molecule type" value="Genomic_DNA"/>
</dbReference>
<dbReference type="GO" id="GO:0003743">
    <property type="term" value="F:translation initiation factor activity"/>
    <property type="evidence" value="ECO:0007669"/>
    <property type="project" value="UniProtKB-KW"/>
</dbReference>
<evidence type="ECO:0000313" key="1">
    <source>
        <dbReference type="EMBL" id="QFV17837.1"/>
    </source>
</evidence>
<keyword evidence="1" id="KW-0150">Chloroplast</keyword>
<proteinExistence type="predicted"/>
<gene>
    <name evidence="1" type="primary">infA</name>
</gene>
<geneLocation type="chloroplast" evidence="1"/>
<accession>A0A5P9RW98</accession>
<name>A0A5P9RW98_9MAGN</name>
<dbReference type="AlphaFoldDB" id="A0A5P9RW98"/>
<reference evidence="1" key="1">
    <citation type="journal article" date="2019" name="Sci. Rep.">
        <title>Structural variation of the complete chloroplast genome and plastid phylogenomics of the genus Asteropyrum (Ranunculaceae).</title>
        <authorList>
            <person name="He J."/>
            <person name="Yao M."/>
            <person name="Lyu R.D."/>
            <person name="Lin L.L."/>
            <person name="Liu H.J."/>
            <person name="Pei L.Y."/>
            <person name="Yan S.X."/>
            <person name="Xie L."/>
            <person name="Cheng J."/>
        </authorList>
    </citation>
    <scope>NUCLEOTIDE SEQUENCE</scope>
</reference>
<organism evidence="1">
    <name type="scientific">Ranunculus sceleratus</name>
    <dbReference type="NCBI Taxonomy" id="147635"/>
    <lineage>
        <taxon>Eukaryota</taxon>
        <taxon>Viridiplantae</taxon>
        <taxon>Streptophyta</taxon>
        <taxon>Embryophyta</taxon>
        <taxon>Tracheophyta</taxon>
        <taxon>Spermatophyta</taxon>
        <taxon>Magnoliopsida</taxon>
        <taxon>Ranunculales</taxon>
        <taxon>Ranunculaceae</taxon>
        <taxon>Ranunculoideae</taxon>
        <taxon>Ranunculeae</taxon>
        <taxon>Ranunculus</taxon>
    </lineage>
</organism>
<keyword evidence="1" id="KW-0934">Plastid</keyword>
<protein>
    <submittedName>
        <fullName evidence="1">Translational initiation factor 1</fullName>
    </submittedName>
</protein>